<organism evidence="3 4">
    <name type="scientific">Paraburkholderia guartelaensis</name>
    <dbReference type="NCBI Taxonomy" id="2546446"/>
    <lineage>
        <taxon>Bacteria</taxon>
        <taxon>Pseudomonadati</taxon>
        <taxon>Pseudomonadota</taxon>
        <taxon>Betaproteobacteria</taxon>
        <taxon>Burkholderiales</taxon>
        <taxon>Burkholderiaceae</taxon>
        <taxon>Paraburkholderia</taxon>
    </lineage>
</organism>
<dbReference type="RefSeq" id="WP_406953183.1">
    <property type="nucleotide sequence ID" value="NZ_JAYMRW010000010.1"/>
</dbReference>
<feature type="coiled-coil region" evidence="1">
    <location>
        <begin position="14"/>
        <end position="83"/>
    </location>
</feature>
<evidence type="ECO:0000256" key="1">
    <source>
        <dbReference type="SAM" id="Coils"/>
    </source>
</evidence>
<dbReference type="InterPro" id="IPR006342">
    <property type="entry name" value="FkbM_mtfrase"/>
</dbReference>
<feature type="domain" description="Methyltransferase FkbM" evidence="2">
    <location>
        <begin position="205"/>
        <end position="256"/>
    </location>
</feature>
<keyword evidence="1" id="KW-0175">Coiled coil</keyword>
<reference evidence="3 4" key="1">
    <citation type="submission" date="2024-01" db="EMBL/GenBank/DDBJ databases">
        <title>The diversity of rhizobia nodulating Mimosa spp. in eleven states of Brazil covering several biomes is determined by host plant, location, and edaphic factors.</title>
        <authorList>
            <person name="Rouws L."/>
            <person name="Barauna A."/>
            <person name="Beukes C."/>
            <person name="De Faria S.M."/>
            <person name="Gross E."/>
            <person name="Dos Reis Junior F.B."/>
            <person name="Simon M."/>
            <person name="Maluk M."/>
            <person name="Odee D.W."/>
            <person name="Kenicer G."/>
            <person name="Young J.P.W."/>
            <person name="Reis V.M."/>
            <person name="Zilli J."/>
            <person name="James E.K."/>
        </authorList>
    </citation>
    <scope>NUCLEOTIDE SEQUENCE [LARGE SCALE GENOMIC DNA]</scope>
    <source>
        <strain evidence="3 4">JPY164</strain>
    </source>
</reference>
<dbReference type="GO" id="GO:0032259">
    <property type="term" value="P:methylation"/>
    <property type="evidence" value="ECO:0007669"/>
    <property type="project" value="UniProtKB-KW"/>
</dbReference>
<comment type="caution">
    <text evidence="3">The sequence shown here is derived from an EMBL/GenBank/DDBJ whole genome shotgun (WGS) entry which is preliminary data.</text>
</comment>
<keyword evidence="3" id="KW-0489">Methyltransferase</keyword>
<protein>
    <submittedName>
        <fullName evidence="3">FkbM family methyltransferase</fullName>
    </submittedName>
</protein>
<dbReference type="Proteomes" id="UP001390669">
    <property type="component" value="Unassembled WGS sequence"/>
</dbReference>
<keyword evidence="4" id="KW-1185">Reference proteome</keyword>
<gene>
    <name evidence="3" type="ORF">VSR33_24065</name>
</gene>
<evidence type="ECO:0000313" key="3">
    <source>
        <dbReference type="EMBL" id="MEM5450560.1"/>
    </source>
</evidence>
<name>A0ABU9SGU1_9BURK</name>
<keyword evidence="3" id="KW-0808">Transferase</keyword>
<dbReference type="EMBL" id="JAYMRW010000010">
    <property type="protein sequence ID" value="MEM5450560.1"/>
    <property type="molecule type" value="Genomic_DNA"/>
</dbReference>
<dbReference type="PANTHER" id="PTHR32026:SF10">
    <property type="entry name" value="METHYLTRANSFERASE-LIKE PROTEIN 24-RELATED"/>
    <property type="match status" value="1"/>
</dbReference>
<proteinExistence type="predicted"/>
<dbReference type="GO" id="GO:0008168">
    <property type="term" value="F:methyltransferase activity"/>
    <property type="evidence" value="ECO:0007669"/>
    <property type="project" value="UniProtKB-KW"/>
</dbReference>
<evidence type="ECO:0000259" key="2">
    <source>
        <dbReference type="Pfam" id="PF05050"/>
    </source>
</evidence>
<dbReference type="InterPro" id="IPR029063">
    <property type="entry name" value="SAM-dependent_MTases_sf"/>
</dbReference>
<dbReference type="InterPro" id="IPR026913">
    <property type="entry name" value="METTL24"/>
</dbReference>
<dbReference type="Pfam" id="PF05050">
    <property type="entry name" value="Methyltransf_21"/>
    <property type="match status" value="1"/>
</dbReference>
<accession>A0ABU9SGU1</accession>
<evidence type="ECO:0000313" key="4">
    <source>
        <dbReference type="Proteomes" id="UP001390669"/>
    </source>
</evidence>
<sequence length="355" mass="40455">MRIPFGLHRRIPRVRRVLELLAQTTVERDALREERNRLCEQLVSARIERDAFEQSCSELKERYEATAAELATLQQRNERLDRALAERVAGEHPLLYGNSDALMGETSKRIWSLIRPMDVIGKRLIRKGRPHDGGYIMVDSGLQGAIAYSLGINDDVSWDLDMANLGCQIYQYDHTIDALPAENPNFHWFKKGIAALPTADGTLDRLDDLIRRNGHAERDDLILKMDIEGFEWETFEAMDEGTLQQFSQIVLEVHTLVLGGSELQARIARVFEKIYRSHQPVHVHANNHGYVGIVGGVMMPDTMELTYVRRADHQFALCHRMFPSEFDMRCRTDVPDFFLGPLGALPEVDLGESTS</sequence>
<dbReference type="SUPFAM" id="SSF53335">
    <property type="entry name" value="S-adenosyl-L-methionine-dependent methyltransferases"/>
    <property type="match status" value="1"/>
</dbReference>
<dbReference type="PANTHER" id="PTHR32026">
    <property type="entry name" value="METHYLTRANSFERASE-LIKE PROTEIN 24"/>
    <property type="match status" value="1"/>
</dbReference>